<feature type="compositionally biased region" description="Polar residues" evidence="1">
    <location>
        <begin position="365"/>
        <end position="401"/>
    </location>
</feature>
<evidence type="ECO:0008006" key="3">
    <source>
        <dbReference type="Google" id="ProtNLM"/>
    </source>
</evidence>
<dbReference type="SUPFAM" id="SSF81901">
    <property type="entry name" value="HCP-like"/>
    <property type="match status" value="1"/>
</dbReference>
<dbReference type="Proteomes" id="UP000077154">
    <property type="component" value="Unassembled WGS sequence"/>
</dbReference>
<feature type="region of interest" description="Disordered" evidence="1">
    <location>
        <begin position="257"/>
        <end position="280"/>
    </location>
</feature>
<feature type="compositionally biased region" description="Low complexity" evidence="1">
    <location>
        <begin position="257"/>
        <end position="274"/>
    </location>
</feature>
<feature type="compositionally biased region" description="Polar residues" evidence="1">
    <location>
        <begin position="340"/>
        <end position="351"/>
    </location>
</feature>
<name>A0A177A579_9PEZI</name>
<dbReference type="PANTHER" id="PTHR43628:SF11">
    <property type="entry name" value="PROTEIN DSF2"/>
    <property type="match status" value="1"/>
</dbReference>
<feature type="compositionally biased region" description="Low complexity" evidence="1">
    <location>
        <begin position="74"/>
        <end position="83"/>
    </location>
</feature>
<dbReference type="Pfam" id="PF08238">
    <property type="entry name" value="Sel1"/>
    <property type="match status" value="3"/>
</dbReference>
<dbReference type="Gene3D" id="1.25.40.10">
    <property type="entry name" value="Tetratricopeptide repeat domain"/>
    <property type="match status" value="1"/>
</dbReference>
<reference evidence="2" key="1">
    <citation type="submission" date="2016-03" db="EMBL/GenBank/DDBJ databases">
        <title>Updated assembly of Pseudogymnoascus destructans, the fungus causing white-nose syndrome of bats.</title>
        <authorList>
            <person name="Palmer J.M."/>
            <person name="Drees K.P."/>
            <person name="Foster J.T."/>
            <person name="Lindner D.L."/>
        </authorList>
    </citation>
    <scope>NUCLEOTIDE SEQUENCE [LARGE SCALE GENOMIC DNA]</scope>
    <source>
        <strain evidence="2">20631-21</strain>
    </source>
</reference>
<feature type="compositionally biased region" description="Low complexity" evidence="1">
    <location>
        <begin position="192"/>
        <end position="208"/>
    </location>
</feature>
<dbReference type="EMBL" id="KV441400">
    <property type="protein sequence ID" value="OAF57395.1"/>
    <property type="molecule type" value="Genomic_DNA"/>
</dbReference>
<sequence length="618" mass="67375">MGSRPPTIETRSRSHGPLGSDYEPSLRPLPSPRLHVAGDVPPELSPLDAFAAQSRLLAKKLEEGMKGENRMSRLPPLSSESPLIASRPGFFRSASARDAENILADPQSSRLGMRTEVDEPTLRPISVYPRMSKIPSPGLLLNFPPIHDDDDEASRGRKPSGPGNNIMRSRTEESPGPIGQLPSGRVQDRSPSRLSSRPSIDSISQQRSYDVRALAPPRSPFSPKIPSLRSISADGSDEESAATALSERNNLRNLLSSSGLSTSPISPFIPRSPSVCSDVSASTNRLSRPAFNFSRPLSRAEPPAEMLMRQASMVSERFLSRDDTARMPSNLSPEIPPAGTQETPAPSTIYSTFALPRGKIPEPGSLTSPELEQPSNSNQSDPPHPSSSKTDTSPPRANQDPNAEKSAEWHVTKGIECHENGSLNESTYHLRIAARQNHPTGMLLYALACRHGWGMRANQQEGVQWLRKAADSAILEVNEDESSAKGGQAVDVVDQKQRKAQFALSMCELGMSHLNGWGIEQDKVLALRCFEIAGAWGDADALAEAGFCYAQGVGCKKDMKKSAKFYRMAESKGISMVGNSWIHKSKYKEDTVEGDTSGPKKYRNKSQTRFIFARKKSS</sequence>
<dbReference type="InterPro" id="IPR052945">
    <property type="entry name" value="Mitotic_Regulator"/>
</dbReference>
<dbReference type="InterPro" id="IPR011990">
    <property type="entry name" value="TPR-like_helical_dom_sf"/>
</dbReference>
<protein>
    <recommendedName>
        <fullName evidence="3">Cell cycle inhibitor Nif1</fullName>
    </recommendedName>
</protein>
<proteinExistence type="predicted"/>
<dbReference type="AlphaFoldDB" id="A0A177A579"/>
<feature type="region of interest" description="Disordered" evidence="1">
    <location>
        <begin position="1"/>
        <end position="44"/>
    </location>
</feature>
<dbReference type="InterPro" id="IPR006597">
    <property type="entry name" value="Sel1-like"/>
</dbReference>
<dbReference type="SMART" id="SM00671">
    <property type="entry name" value="SEL1"/>
    <property type="match status" value="3"/>
</dbReference>
<gene>
    <name evidence="2" type="ORF">VC83_04845</name>
</gene>
<feature type="region of interest" description="Disordered" evidence="1">
    <location>
        <begin position="324"/>
        <end position="408"/>
    </location>
</feature>
<feature type="region of interest" description="Disordered" evidence="1">
    <location>
        <begin position="101"/>
        <end position="244"/>
    </location>
</feature>
<dbReference type="OrthoDB" id="2384430at2759"/>
<dbReference type="GO" id="GO:0032153">
    <property type="term" value="C:cell division site"/>
    <property type="evidence" value="ECO:0007669"/>
    <property type="project" value="TreeGrafter"/>
</dbReference>
<feature type="compositionally biased region" description="Low complexity" evidence="1">
    <location>
        <begin position="25"/>
        <end position="34"/>
    </location>
</feature>
<feature type="region of interest" description="Disordered" evidence="1">
    <location>
        <begin position="61"/>
        <end position="85"/>
    </location>
</feature>
<dbReference type="eggNOG" id="ENOG502QV88">
    <property type="taxonomic scope" value="Eukaryota"/>
</dbReference>
<dbReference type="VEuPathDB" id="FungiDB:GMDG_08152"/>
<dbReference type="RefSeq" id="XP_024322685.1">
    <property type="nucleotide sequence ID" value="XM_024468473.1"/>
</dbReference>
<feature type="compositionally biased region" description="Basic and acidic residues" evidence="1">
    <location>
        <begin position="61"/>
        <end position="71"/>
    </location>
</feature>
<organism evidence="2">
    <name type="scientific">Pseudogymnoascus destructans</name>
    <dbReference type="NCBI Taxonomy" id="655981"/>
    <lineage>
        <taxon>Eukaryota</taxon>
        <taxon>Fungi</taxon>
        <taxon>Dikarya</taxon>
        <taxon>Ascomycota</taxon>
        <taxon>Pezizomycotina</taxon>
        <taxon>Leotiomycetes</taxon>
        <taxon>Thelebolales</taxon>
        <taxon>Thelebolaceae</taxon>
        <taxon>Pseudogymnoascus</taxon>
    </lineage>
</organism>
<accession>A0A177A579</accession>
<evidence type="ECO:0000256" key="1">
    <source>
        <dbReference type="SAM" id="MobiDB-lite"/>
    </source>
</evidence>
<dbReference type="PANTHER" id="PTHR43628">
    <property type="entry name" value="ACTIVATOR OF C KINASE PROTEIN 1-RELATED"/>
    <property type="match status" value="1"/>
</dbReference>
<evidence type="ECO:0000313" key="2">
    <source>
        <dbReference type="EMBL" id="OAF57395.1"/>
    </source>
</evidence>
<dbReference type="GO" id="GO:0010972">
    <property type="term" value="P:negative regulation of G2/M transition of mitotic cell cycle"/>
    <property type="evidence" value="ECO:0007669"/>
    <property type="project" value="TreeGrafter"/>
</dbReference>
<dbReference type="GeneID" id="36287915"/>